<evidence type="ECO:0000256" key="3">
    <source>
        <dbReference type="ARBA" id="ARBA00022801"/>
    </source>
</evidence>
<evidence type="ECO:0000313" key="7">
    <source>
        <dbReference type="Proteomes" id="UP001161247"/>
    </source>
</evidence>
<feature type="region of interest" description="Disordered" evidence="4">
    <location>
        <begin position="281"/>
        <end position="306"/>
    </location>
</feature>
<dbReference type="Gene3D" id="3.40.1210.10">
    <property type="entry name" value="Survival protein SurE-like phosphatase/nucleotidase"/>
    <property type="match status" value="1"/>
</dbReference>
<keyword evidence="2" id="KW-0479">Metal-binding</keyword>
<dbReference type="InterPro" id="IPR030048">
    <property type="entry name" value="SurE"/>
</dbReference>
<organism evidence="6 7">
    <name type="scientific">Oldenlandia corymbosa var. corymbosa</name>
    <dbReference type="NCBI Taxonomy" id="529605"/>
    <lineage>
        <taxon>Eukaryota</taxon>
        <taxon>Viridiplantae</taxon>
        <taxon>Streptophyta</taxon>
        <taxon>Embryophyta</taxon>
        <taxon>Tracheophyta</taxon>
        <taxon>Spermatophyta</taxon>
        <taxon>Magnoliopsida</taxon>
        <taxon>eudicotyledons</taxon>
        <taxon>Gunneridae</taxon>
        <taxon>Pentapetalae</taxon>
        <taxon>asterids</taxon>
        <taxon>lamiids</taxon>
        <taxon>Gentianales</taxon>
        <taxon>Rubiaceae</taxon>
        <taxon>Rubioideae</taxon>
        <taxon>Spermacoceae</taxon>
        <taxon>Hedyotis-Oldenlandia complex</taxon>
        <taxon>Oldenlandia</taxon>
    </lineage>
</organism>
<dbReference type="GO" id="GO:0005829">
    <property type="term" value="C:cytosol"/>
    <property type="evidence" value="ECO:0007669"/>
    <property type="project" value="TreeGrafter"/>
</dbReference>
<comment type="similarity">
    <text evidence="1">Belongs to the SurE nucleotidase family.</text>
</comment>
<dbReference type="GO" id="GO:0046872">
    <property type="term" value="F:metal ion binding"/>
    <property type="evidence" value="ECO:0007669"/>
    <property type="project" value="UniProtKB-KW"/>
</dbReference>
<accession>A0AAV1EFE5</accession>
<evidence type="ECO:0000256" key="1">
    <source>
        <dbReference type="ARBA" id="ARBA00011062"/>
    </source>
</evidence>
<sequence>MALSTLPELGPGNIFRSSAGFITASFPARFVNQKLWASSSSSFSLRSSSGFASPVKMADTNCNNNNNNIMVGYSGDHRPKVLVTNDDGIDAPGLRALVNVLVASNRFHVIVIAPDSEKSVVSHCITWGKPIAVKHVEINGTIAAYAVTGTPTDCTSLGISRTLFHSVPDLVISGINKGSNCGYHVVYSGTVGGAREAFFNNVPAVSLSYDWIAGKSNVNDFTLAAEACFPILNAIVAGIMNGNHPSNCFLNIDGYHLTKQGKGVYKLGWREVNSDADQVEKMTSTMSMEKHPDASSSSSSSGAGADASRLQKGQLNFMREVKGGQVDNNSDSDYCNLQKGYITVTPLGALSPPDADDYSYFKEWLPTVGIHSSSAL</sequence>
<keyword evidence="3" id="KW-0378">Hydrolase</keyword>
<evidence type="ECO:0000256" key="4">
    <source>
        <dbReference type="SAM" id="MobiDB-lite"/>
    </source>
</evidence>
<evidence type="ECO:0000256" key="2">
    <source>
        <dbReference type="ARBA" id="ARBA00022723"/>
    </source>
</evidence>
<dbReference type="PANTHER" id="PTHR30457:SF0">
    <property type="entry name" value="PHOSPHATASE, PUTATIVE (AFU_ORTHOLOGUE AFUA_4G01070)-RELATED"/>
    <property type="match status" value="1"/>
</dbReference>
<dbReference type="InterPro" id="IPR002828">
    <property type="entry name" value="SurE-like_Pase/nucleotidase"/>
</dbReference>
<dbReference type="SUPFAM" id="SSF64167">
    <property type="entry name" value="SurE-like"/>
    <property type="match status" value="1"/>
</dbReference>
<keyword evidence="7" id="KW-1185">Reference proteome</keyword>
<dbReference type="AlphaFoldDB" id="A0AAV1EFE5"/>
<feature type="compositionally biased region" description="Low complexity" evidence="4">
    <location>
        <begin position="294"/>
        <end position="306"/>
    </location>
</feature>
<dbReference type="InterPro" id="IPR036523">
    <property type="entry name" value="SurE-like_sf"/>
</dbReference>
<evidence type="ECO:0000259" key="5">
    <source>
        <dbReference type="Pfam" id="PF01975"/>
    </source>
</evidence>
<feature type="domain" description="Survival protein SurE-like phosphatase/nucleotidase" evidence="5">
    <location>
        <begin position="81"/>
        <end position="265"/>
    </location>
</feature>
<protein>
    <submittedName>
        <fullName evidence="6">OLC1v1020054C1</fullName>
    </submittedName>
</protein>
<gene>
    <name evidence="6" type="ORF">OLC1_LOCUS24337</name>
</gene>
<dbReference type="GO" id="GO:0008252">
    <property type="term" value="F:nucleotidase activity"/>
    <property type="evidence" value="ECO:0007669"/>
    <property type="project" value="InterPro"/>
</dbReference>
<dbReference type="HAMAP" id="MF_00060">
    <property type="entry name" value="SurE"/>
    <property type="match status" value="1"/>
</dbReference>
<name>A0AAV1EFE5_OLDCO</name>
<dbReference type="Pfam" id="PF01975">
    <property type="entry name" value="SurE"/>
    <property type="match status" value="1"/>
</dbReference>
<dbReference type="Proteomes" id="UP001161247">
    <property type="component" value="Chromosome 9"/>
</dbReference>
<reference evidence="6" key="1">
    <citation type="submission" date="2023-03" db="EMBL/GenBank/DDBJ databases">
        <authorList>
            <person name="Julca I."/>
        </authorList>
    </citation>
    <scope>NUCLEOTIDE SEQUENCE</scope>
</reference>
<dbReference type="EMBL" id="OX459126">
    <property type="protein sequence ID" value="CAI9118477.1"/>
    <property type="molecule type" value="Genomic_DNA"/>
</dbReference>
<evidence type="ECO:0000313" key="6">
    <source>
        <dbReference type="EMBL" id="CAI9118477.1"/>
    </source>
</evidence>
<proteinExistence type="inferred from homology"/>
<dbReference type="NCBIfam" id="TIGR00087">
    <property type="entry name" value="surE"/>
    <property type="match status" value="1"/>
</dbReference>
<dbReference type="PANTHER" id="PTHR30457">
    <property type="entry name" value="5'-NUCLEOTIDASE SURE"/>
    <property type="match status" value="1"/>
</dbReference>